<feature type="compositionally biased region" description="Low complexity" evidence="1">
    <location>
        <begin position="554"/>
        <end position="578"/>
    </location>
</feature>
<gene>
    <name evidence="2" type="ORF">D477_000460</name>
</gene>
<proteinExistence type="predicted"/>
<evidence type="ECO:0000313" key="3">
    <source>
        <dbReference type="Proteomes" id="UP000010729"/>
    </source>
</evidence>
<sequence length="612" mass="63726">MQQLAGFPGINVPWDKLAGVAEELELRSSATAGYLADATAAWSGLQQAYRQPETEAAVHTALDELVDPVQQWQHALASARSVLEAFVTAGRLLQAESEELAAAQPGLAADLAAAEAAEAGDPAEPGGAQAATTGRVTAFNIRAEQLWRDWQALTEQTVLGLDAIRGGTGGTLPAASLLGTSSLPVPTWADFTSGLDEAFGTLSPEDYVRSMQGLSDGELHAWVLANPEAAAVLAANKLPVWRPSGSPEAIMANAMAGDNPLTHEGITGIRTAWLSLSPDVRERLLLLYPAVFGNLNGVPFANRVRANSVTIAGYREAVSSQQESHQSGSAEWDRLETLRKGLDYAADNDVQVVMVSLEGDGRIVTMEGNPGPQTRTAATLVPGTGSDLGQLENYTQRLDAINGESSASSVSFYWQGTDLPDEVPYNATSSYNEEGAPQLAAFDFALDLEIPAGTAQPMSATAPAVRCSAPLNARASTPPTSSTSPRPALATMSAAPRTRPTRTPTATGCRPGTTRSVTRRSGAAASTAVHSGKAAAPATWTPSGSRLVSSGPRTRSPSWAATPTTSFPAPTPPRTSRALSRAPTSACSLVTGSSPARSSPTRRTLPMATLAL</sequence>
<feature type="compositionally biased region" description="Low complexity" evidence="1">
    <location>
        <begin position="473"/>
        <end position="515"/>
    </location>
</feature>
<name>N1VCY7_9MICC</name>
<protein>
    <submittedName>
        <fullName evidence="2">Uncharacterized protein</fullName>
    </submittedName>
</protein>
<dbReference type="Proteomes" id="UP000010729">
    <property type="component" value="Unassembled WGS sequence"/>
</dbReference>
<dbReference type="AlphaFoldDB" id="N1VCY7"/>
<organism evidence="2 3">
    <name type="scientific">Arthrobacter crystallopoietes BAB-32</name>
    <dbReference type="NCBI Taxonomy" id="1246476"/>
    <lineage>
        <taxon>Bacteria</taxon>
        <taxon>Bacillati</taxon>
        <taxon>Actinomycetota</taxon>
        <taxon>Actinomycetes</taxon>
        <taxon>Micrococcales</taxon>
        <taxon>Micrococcaceae</taxon>
        <taxon>Crystallibacter</taxon>
    </lineage>
</organism>
<feature type="compositionally biased region" description="Polar residues" evidence="1">
    <location>
        <begin position="540"/>
        <end position="553"/>
    </location>
</feature>
<dbReference type="EMBL" id="ANPE02000019">
    <property type="protein sequence ID" value="EMY36173.1"/>
    <property type="molecule type" value="Genomic_DNA"/>
</dbReference>
<evidence type="ECO:0000313" key="2">
    <source>
        <dbReference type="EMBL" id="EMY36173.1"/>
    </source>
</evidence>
<reference evidence="2 3" key="1">
    <citation type="journal article" date="2013" name="Genome Announc.">
        <title>Draft Genome Sequence of Arthrobacter crystallopoietes Strain BAB-32, Revealing Genes for Bioremediation.</title>
        <authorList>
            <person name="Joshi M.N."/>
            <person name="Pandit A.S."/>
            <person name="Sharma A."/>
            <person name="Pandya R.V."/>
            <person name="Desai S.M."/>
            <person name="Saxena A.K."/>
            <person name="Bagatharia S.B."/>
        </authorList>
    </citation>
    <scope>NUCLEOTIDE SEQUENCE [LARGE SCALE GENOMIC DNA]</scope>
    <source>
        <strain evidence="2 3">BAB-32</strain>
    </source>
</reference>
<accession>N1VCY7</accession>
<comment type="caution">
    <text evidence="2">The sequence shown here is derived from an EMBL/GenBank/DDBJ whole genome shotgun (WGS) entry which is preliminary data.</text>
</comment>
<evidence type="ECO:0000256" key="1">
    <source>
        <dbReference type="SAM" id="MobiDB-lite"/>
    </source>
</evidence>
<feature type="compositionally biased region" description="Low complexity" evidence="1">
    <location>
        <begin position="591"/>
        <end position="606"/>
    </location>
</feature>
<keyword evidence="3" id="KW-1185">Reference proteome</keyword>
<feature type="region of interest" description="Disordered" evidence="1">
    <location>
        <begin position="470"/>
        <end position="612"/>
    </location>
</feature>